<gene>
    <name evidence="6" type="ORF">CVLEPA_LOCUS15924</name>
</gene>
<dbReference type="PANTHER" id="PTHR10605:SF72">
    <property type="entry name" value="HEPARAN SULFATE 3-O SULFOTRANSFERASE-B, ISOFORM A"/>
    <property type="match status" value="1"/>
</dbReference>
<dbReference type="InterPro" id="IPR037359">
    <property type="entry name" value="NST/OST"/>
</dbReference>
<keyword evidence="2" id="KW-0325">Glycoprotein</keyword>
<dbReference type="EC" id="2.8.2.-" evidence="3"/>
<keyword evidence="4" id="KW-1133">Transmembrane helix</keyword>
<dbReference type="PANTHER" id="PTHR10605">
    <property type="entry name" value="HEPARAN SULFATE SULFOTRANSFERASE"/>
    <property type="match status" value="1"/>
</dbReference>
<dbReference type="SUPFAM" id="SSF52540">
    <property type="entry name" value="P-loop containing nucleoside triphosphate hydrolases"/>
    <property type="match status" value="1"/>
</dbReference>
<keyword evidence="4" id="KW-0472">Membrane</keyword>
<name>A0ABP0G3V4_CLALP</name>
<protein>
    <recommendedName>
        <fullName evidence="3">Sulfotransferase</fullName>
        <ecNumber evidence="3">2.8.2.-</ecNumber>
    </recommendedName>
</protein>
<dbReference type="Gene3D" id="3.40.50.300">
    <property type="entry name" value="P-loop containing nucleotide triphosphate hydrolases"/>
    <property type="match status" value="1"/>
</dbReference>
<keyword evidence="4" id="KW-0812">Transmembrane</keyword>
<keyword evidence="1 3" id="KW-0808">Transferase</keyword>
<sequence length="384" mass="44726">MVSSFRITIAVLPFIVLLSVCYVIMEHGLTQIENGIIRNDVESFQIHKNPKNKQQTQRKEEDNVREQAKHHLWKQLVESCENKTLAKYLPRIIGIGVEKCGTGALYQFLDHHPFIRTSSNIEAHYFDFVPEADRAENLHIYLDRLPLAEPHAYVFEKSPAYFSFPPDEIPAMIKKVVPEAKILLILCEPVARVLSDFEQHVAVYKKRGKHPKIKYFQNADEYVAKYLPIVNRYIGKWDEKEALAKSQQLLYYHKTDFLTGIITTGLYALHLKRWFQHYDQSNLMVIDGEDLFNDPGSVVEDVQEFVGLPKVLLKEDYVRDPETGFFCYKDWTNNDNLVCLKGPKQRTRNGNKSLNHVSISELKYFYESHNEALFSMIGRRLKWG</sequence>
<reference evidence="6 7" key="1">
    <citation type="submission" date="2024-02" db="EMBL/GenBank/DDBJ databases">
        <authorList>
            <person name="Daric V."/>
            <person name="Darras S."/>
        </authorList>
    </citation>
    <scope>NUCLEOTIDE SEQUENCE [LARGE SCALE GENOMIC DNA]</scope>
</reference>
<proteinExistence type="inferred from homology"/>
<dbReference type="EMBL" id="CAWYQH010000098">
    <property type="protein sequence ID" value="CAK8684810.1"/>
    <property type="molecule type" value="Genomic_DNA"/>
</dbReference>
<keyword evidence="7" id="KW-1185">Reference proteome</keyword>
<accession>A0ABP0G3V4</accession>
<dbReference type="Proteomes" id="UP001642483">
    <property type="component" value="Unassembled WGS sequence"/>
</dbReference>
<evidence type="ECO:0000313" key="7">
    <source>
        <dbReference type="Proteomes" id="UP001642483"/>
    </source>
</evidence>
<feature type="transmembrane region" description="Helical" evidence="4">
    <location>
        <begin position="7"/>
        <end position="25"/>
    </location>
</feature>
<organism evidence="6 7">
    <name type="scientific">Clavelina lepadiformis</name>
    <name type="common">Light-bulb sea squirt</name>
    <name type="synonym">Ascidia lepadiformis</name>
    <dbReference type="NCBI Taxonomy" id="159417"/>
    <lineage>
        <taxon>Eukaryota</taxon>
        <taxon>Metazoa</taxon>
        <taxon>Chordata</taxon>
        <taxon>Tunicata</taxon>
        <taxon>Ascidiacea</taxon>
        <taxon>Aplousobranchia</taxon>
        <taxon>Clavelinidae</taxon>
        <taxon>Clavelina</taxon>
    </lineage>
</organism>
<evidence type="ECO:0000313" key="6">
    <source>
        <dbReference type="EMBL" id="CAK8684810.1"/>
    </source>
</evidence>
<evidence type="ECO:0000259" key="5">
    <source>
        <dbReference type="Pfam" id="PF00685"/>
    </source>
</evidence>
<dbReference type="Pfam" id="PF00685">
    <property type="entry name" value="Sulfotransfer_1"/>
    <property type="match status" value="1"/>
</dbReference>
<evidence type="ECO:0000256" key="4">
    <source>
        <dbReference type="SAM" id="Phobius"/>
    </source>
</evidence>
<evidence type="ECO:0000256" key="3">
    <source>
        <dbReference type="RuleBase" id="RU361155"/>
    </source>
</evidence>
<comment type="similarity">
    <text evidence="3">Belongs to the sulfotransferase 1 family.</text>
</comment>
<dbReference type="InterPro" id="IPR027417">
    <property type="entry name" value="P-loop_NTPase"/>
</dbReference>
<evidence type="ECO:0000256" key="2">
    <source>
        <dbReference type="ARBA" id="ARBA00023180"/>
    </source>
</evidence>
<dbReference type="InterPro" id="IPR000863">
    <property type="entry name" value="Sulfotransferase_dom"/>
</dbReference>
<evidence type="ECO:0000256" key="1">
    <source>
        <dbReference type="ARBA" id="ARBA00022679"/>
    </source>
</evidence>
<comment type="caution">
    <text evidence="6">The sequence shown here is derived from an EMBL/GenBank/DDBJ whole genome shotgun (WGS) entry which is preliminary data.</text>
</comment>
<feature type="domain" description="Sulfotransferase" evidence="5">
    <location>
        <begin position="91"/>
        <end position="309"/>
    </location>
</feature>